<organism evidence="12 13">
    <name type="scientific">Thalassiosira pseudonana</name>
    <name type="common">Marine diatom</name>
    <name type="synonym">Cyclotella nana</name>
    <dbReference type="NCBI Taxonomy" id="35128"/>
    <lineage>
        <taxon>Eukaryota</taxon>
        <taxon>Sar</taxon>
        <taxon>Stramenopiles</taxon>
        <taxon>Ochrophyta</taxon>
        <taxon>Bacillariophyta</taxon>
        <taxon>Coscinodiscophyceae</taxon>
        <taxon>Thalassiosirophycidae</taxon>
        <taxon>Thalassiosirales</taxon>
        <taxon>Thalassiosiraceae</taxon>
        <taxon>Thalassiosira</taxon>
    </lineage>
</organism>
<reference evidence="12 13" key="2">
    <citation type="journal article" date="2008" name="Nature">
        <title>The Phaeodactylum genome reveals the evolutionary history of diatom genomes.</title>
        <authorList>
            <person name="Bowler C."/>
            <person name="Allen A.E."/>
            <person name="Badger J.H."/>
            <person name="Grimwood J."/>
            <person name="Jabbari K."/>
            <person name="Kuo A."/>
            <person name="Maheswari U."/>
            <person name="Martens C."/>
            <person name="Maumus F."/>
            <person name="Otillar R.P."/>
            <person name="Rayko E."/>
            <person name="Salamov A."/>
            <person name="Vandepoele K."/>
            <person name="Beszteri B."/>
            <person name="Gruber A."/>
            <person name="Heijde M."/>
            <person name="Katinka M."/>
            <person name="Mock T."/>
            <person name="Valentin K."/>
            <person name="Verret F."/>
            <person name="Berges J.A."/>
            <person name="Brownlee C."/>
            <person name="Cadoret J.P."/>
            <person name="Chiovitti A."/>
            <person name="Choi C.J."/>
            <person name="Coesel S."/>
            <person name="De Martino A."/>
            <person name="Detter J.C."/>
            <person name="Durkin C."/>
            <person name="Falciatore A."/>
            <person name="Fournet J."/>
            <person name="Haruta M."/>
            <person name="Huysman M.J."/>
            <person name="Jenkins B.D."/>
            <person name="Jiroutova K."/>
            <person name="Jorgensen R.E."/>
            <person name="Joubert Y."/>
            <person name="Kaplan A."/>
            <person name="Kroger N."/>
            <person name="Kroth P.G."/>
            <person name="La Roche J."/>
            <person name="Lindquist E."/>
            <person name="Lommer M."/>
            <person name="Martin-Jezequel V."/>
            <person name="Lopez P.J."/>
            <person name="Lucas S."/>
            <person name="Mangogna M."/>
            <person name="McGinnis K."/>
            <person name="Medlin L.K."/>
            <person name="Montsant A."/>
            <person name="Oudot-Le Secq M.P."/>
            <person name="Napoli C."/>
            <person name="Obornik M."/>
            <person name="Parker M.S."/>
            <person name="Petit J.L."/>
            <person name="Porcel B.M."/>
            <person name="Poulsen N."/>
            <person name="Robison M."/>
            <person name="Rychlewski L."/>
            <person name="Rynearson T.A."/>
            <person name="Schmutz J."/>
            <person name="Shapiro H."/>
            <person name="Siaut M."/>
            <person name="Stanley M."/>
            <person name="Sussman M.R."/>
            <person name="Taylor A.R."/>
            <person name="Vardi A."/>
            <person name="von Dassow P."/>
            <person name="Vyverman W."/>
            <person name="Willis A."/>
            <person name="Wyrwicz L.S."/>
            <person name="Rokhsar D.S."/>
            <person name="Weissenbach J."/>
            <person name="Armbrust E.V."/>
            <person name="Green B.R."/>
            <person name="Van de Peer Y."/>
            <person name="Grigoriev I.V."/>
        </authorList>
    </citation>
    <scope>NUCLEOTIDE SEQUENCE [LARGE SCALE GENOMIC DNA]</scope>
    <source>
        <strain evidence="12 13">CCMP1335</strain>
    </source>
</reference>
<comment type="subcellular location">
    <subcellularLocation>
        <location evidence="1">Peroxisome membrane</location>
        <topology evidence="1">Multi-pass membrane protein</topology>
    </subcellularLocation>
</comment>
<feature type="transmembrane region" description="Helical" evidence="11">
    <location>
        <begin position="73"/>
        <end position="94"/>
    </location>
</feature>
<feature type="transmembrane region" description="Helical" evidence="11">
    <location>
        <begin position="124"/>
        <end position="146"/>
    </location>
</feature>
<keyword evidence="3 10" id="KW-0813">Transport</keyword>
<dbReference type="InterPro" id="IPR052217">
    <property type="entry name" value="Mito/Peroxisomal_Carrier"/>
</dbReference>
<keyword evidence="6 11" id="KW-1133">Transmembrane helix</keyword>
<evidence type="ECO:0000256" key="7">
    <source>
        <dbReference type="ARBA" id="ARBA00023136"/>
    </source>
</evidence>
<dbReference type="AlphaFoldDB" id="B8LEK8"/>
<evidence type="ECO:0000256" key="9">
    <source>
        <dbReference type="PROSITE-ProRule" id="PRU00282"/>
    </source>
</evidence>
<dbReference type="GO" id="GO:0015217">
    <property type="term" value="F:ADP transmembrane transporter activity"/>
    <property type="evidence" value="ECO:0000318"/>
    <property type="project" value="GO_Central"/>
</dbReference>
<protein>
    <submittedName>
        <fullName evidence="12">Peroxisomal membrane protein</fullName>
    </submittedName>
</protein>
<dbReference type="GO" id="GO:0080122">
    <property type="term" value="F:AMP transmembrane transporter activity"/>
    <property type="evidence" value="ECO:0000318"/>
    <property type="project" value="GO_Central"/>
</dbReference>
<dbReference type="GO" id="GO:0005347">
    <property type="term" value="F:ATP transmembrane transporter activity"/>
    <property type="evidence" value="ECO:0000318"/>
    <property type="project" value="GO_Central"/>
</dbReference>
<accession>B8LEK8</accession>
<comment type="similarity">
    <text evidence="2 10">Belongs to the mitochondrial carrier (TC 2.A.29) family.</text>
</comment>
<feature type="repeat" description="Solcar" evidence="9">
    <location>
        <begin position="121"/>
        <end position="218"/>
    </location>
</feature>
<dbReference type="Proteomes" id="UP000001449">
    <property type="component" value="Unassembled WGS sequence"/>
</dbReference>
<dbReference type="GO" id="GO:0044610">
    <property type="term" value="F:FMN transmembrane transporter activity"/>
    <property type="evidence" value="ECO:0000318"/>
    <property type="project" value="GO_Central"/>
</dbReference>
<dbReference type="PaxDb" id="35128-Thapsdraft453"/>
<evidence type="ECO:0000256" key="4">
    <source>
        <dbReference type="ARBA" id="ARBA00022692"/>
    </source>
</evidence>
<dbReference type="Gene3D" id="1.50.40.10">
    <property type="entry name" value="Mitochondrial carrier domain"/>
    <property type="match status" value="1"/>
</dbReference>
<keyword evidence="4 9" id="KW-0812">Transmembrane</keyword>
<dbReference type="PANTHER" id="PTHR45939:SF5">
    <property type="entry name" value="PEROXISOMAL MEMBRANE PROTEIN PMP34"/>
    <property type="match status" value="1"/>
</dbReference>
<dbReference type="GO" id="GO:0005778">
    <property type="term" value="C:peroxisomal membrane"/>
    <property type="evidence" value="ECO:0000318"/>
    <property type="project" value="GO_Central"/>
</dbReference>
<keyword evidence="5" id="KW-0677">Repeat</keyword>
<dbReference type="HOGENOM" id="CLU_015166_6_3_1"/>
<feature type="repeat" description="Solcar" evidence="9">
    <location>
        <begin position="2"/>
        <end position="97"/>
    </location>
</feature>
<sequence>SNKDVINGLSGAIGSTLSISIFYPVETIRTRLQVDSTLMASATSTSTARNSSTFCLIYKIGKKEGWSSLYKGWHSMVVALMCLNFVYFYCFHLLRRWLTEYDASGEQLEEIIGWIKMQRQNKMIVDLVVGYLAGVFAVLVTGPLWLVNTRSKLQGVNVDGSDKEKSTSGTKYRGMIHCLLVVSKEEGILYLWRGTFTSIILSLNPAIQLGVYEMLKRHHLLIGNARKIIGTLEPFVNALFSKFISTICTYPIQVIQTQNQAGIQTTNNEKKQGQAIVRGWIQELMQNIHRQGIRGLYRGLESKLIQTCLNSALMFVVYERLKSA</sequence>
<evidence type="ECO:0000256" key="10">
    <source>
        <dbReference type="RuleBase" id="RU000488"/>
    </source>
</evidence>
<dbReference type="GO" id="GO:0015228">
    <property type="term" value="F:coenzyme A transmembrane transporter activity"/>
    <property type="evidence" value="ECO:0000318"/>
    <property type="project" value="GO_Central"/>
</dbReference>
<dbReference type="Pfam" id="PF00153">
    <property type="entry name" value="Mito_carr"/>
    <property type="match status" value="3"/>
</dbReference>
<dbReference type="STRING" id="35128.B8LEK8"/>
<evidence type="ECO:0000256" key="11">
    <source>
        <dbReference type="SAM" id="Phobius"/>
    </source>
</evidence>
<dbReference type="EMBL" id="DS999443">
    <property type="protein sequence ID" value="EED86238.1"/>
    <property type="molecule type" value="Genomic_DNA"/>
</dbReference>
<dbReference type="RefSeq" id="XP_002297462.1">
    <property type="nucleotide sequence ID" value="XM_002297426.1"/>
</dbReference>
<dbReference type="eggNOG" id="KOG0769">
    <property type="taxonomic scope" value="Eukaryota"/>
</dbReference>
<dbReference type="GO" id="GO:0015230">
    <property type="term" value="F:FAD transmembrane transporter activity"/>
    <property type="evidence" value="ECO:0000318"/>
    <property type="project" value="GO_Central"/>
</dbReference>
<evidence type="ECO:0000256" key="6">
    <source>
        <dbReference type="ARBA" id="ARBA00022989"/>
    </source>
</evidence>
<evidence type="ECO:0000256" key="1">
    <source>
        <dbReference type="ARBA" id="ARBA00004585"/>
    </source>
</evidence>
<reference evidence="12 13" key="1">
    <citation type="journal article" date="2004" name="Science">
        <title>The genome of the diatom Thalassiosira pseudonana: ecology, evolution, and metabolism.</title>
        <authorList>
            <person name="Armbrust E.V."/>
            <person name="Berges J.A."/>
            <person name="Bowler C."/>
            <person name="Green B.R."/>
            <person name="Martinez D."/>
            <person name="Putnam N.H."/>
            <person name="Zhou S."/>
            <person name="Allen A.E."/>
            <person name="Apt K.E."/>
            <person name="Bechner M."/>
            <person name="Brzezinski M.A."/>
            <person name="Chaal B.K."/>
            <person name="Chiovitti A."/>
            <person name="Davis A.K."/>
            <person name="Demarest M.S."/>
            <person name="Detter J.C."/>
            <person name="Glavina T."/>
            <person name="Goodstein D."/>
            <person name="Hadi M.Z."/>
            <person name="Hellsten U."/>
            <person name="Hildebrand M."/>
            <person name="Jenkins B.D."/>
            <person name="Jurka J."/>
            <person name="Kapitonov V.V."/>
            <person name="Kroger N."/>
            <person name="Lau W.W."/>
            <person name="Lane T.W."/>
            <person name="Larimer F.W."/>
            <person name="Lippmeier J.C."/>
            <person name="Lucas S."/>
            <person name="Medina M."/>
            <person name="Montsant A."/>
            <person name="Obornik M."/>
            <person name="Parker M.S."/>
            <person name="Palenik B."/>
            <person name="Pazour G.J."/>
            <person name="Richardson P.M."/>
            <person name="Rynearson T.A."/>
            <person name="Saito M.A."/>
            <person name="Schwartz D.C."/>
            <person name="Thamatrakoln K."/>
            <person name="Valentin K."/>
            <person name="Vardi A."/>
            <person name="Wilkerson F.P."/>
            <person name="Rokhsar D.S."/>
        </authorList>
    </citation>
    <scope>NUCLEOTIDE SEQUENCE [LARGE SCALE GENOMIC DNA]</scope>
    <source>
        <strain evidence="12 13">CCMP1335</strain>
    </source>
</reference>
<evidence type="ECO:0000256" key="3">
    <source>
        <dbReference type="ARBA" id="ARBA00022448"/>
    </source>
</evidence>
<feature type="non-terminal residue" evidence="12">
    <location>
        <position position="1"/>
    </location>
</feature>
<dbReference type="InterPro" id="IPR023395">
    <property type="entry name" value="MCP_dom_sf"/>
</dbReference>
<evidence type="ECO:0000313" key="13">
    <source>
        <dbReference type="Proteomes" id="UP000001449"/>
    </source>
</evidence>
<dbReference type="SUPFAM" id="SSF103506">
    <property type="entry name" value="Mitochondrial carrier"/>
    <property type="match status" value="1"/>
</dbReference>
<dbReference type="InterPro" id="IPR018108">
    <property type="entry name" value="MCP_transmembrane"/>
</dbReference>
<dbReference type="KEGG" id="tps:THAPSDRAFT_bd453"/>
<evidence type="ECO:0000256" key="8">
    <source>
        <dbReference type="ARBA" id="ARBA00023140"/>
    </source>
</evidence>
<gene>
    <name evidence="12" type="ORF">THAPSDRAFT_bd453</name>
</gene>
<name>B8LEK8_THAPS</name>
<dbReference type="PROSITE" id="PS50920">
    <property type="entry name" value="SOLCAR"/>
    <property type="match status" value="3"/>
</dbReference>
<dbReference type="GO" id="GO:0051724">
    <property type="term" value="F:NAD transmembrane transporter activity"/>
    <property type="evidence" value="ECO:0000318"/>
    <property type="project" value="GO_Central"/>
</dbReference>
<evidence type="ECO:0000256" key="2">
    <source>
        <dbReference type="ARBA" id="ARBA00006375"/>
    </source>
</evidence>
<keyword evidence="7 9" id="KW-0472">Membrane</keyword>
<feature type="repeat" description="Solcar" evidence="9">
    <location>
        <begin position="229"/>
        <end position="324"/>
    </location>
</feature>
<dbReference type="OMA" id="TLFRGCP"/>
<dbReference type="FunFam" id="1.50.40.10:FF:000129">
    <property type="entry name" value="Peroxisomal membrane protein"/>
    <property type="match status" value="1"/>
</dbReference>
<feature type="non-terminal residue" evidence="12">
    <location>
        <position position="324"/>
    </location>
</feature>
<evidence type="ECO:0000313" key="12">
    <source>
        <dbReference type="EMBL" id="EED86238.1"/>
    </source>
</evidence>
<dbReference type="GeneID" id="7446040"/>
<keyword evidence="13" id="KW-1185">Reference proteome</keyword>
<dbReference type="InParanoid" id="B8LEK8"/>
<dbReference type="PANTHER" id="PTHR45939">
    <property type="entry name" value="PEROXISOMAL MEMBRANE PROTEIN PMP34-RELATED"/>
    <property type="match status" value="1"/>
</dbReference>
<proteinExistence type="inferred from homology"/>
<evidence type="ECO:0000256" key="5">
    <source>
        <dbReference type="ARBA" id="ARBA00022737"/>
    </source>
</evidence>
<keyword evidence="8" id="KW-0576">Peroxisome</keyword>